<reference evidence="7" key="1">
    <citation type="submission" date="2025-08" db="UniProtKB">
        <authorList>
            <consortium name="RefSeq"/>
        </authorList>
    </citation>
    <scope>IDENTIFICATION</scope>
    <source>
        <tissue evidence="7">Muscle</tissue>
    </source>
</reference>
<evidence type="ECO:0000256" key="2">
    <source>
        <dbReference type="ARBA" id="ARBA00007262"/>
    </source>
</evidence>
<dbReference type="InParanoid" id="A0A7E6D5B4"/>
<organism evidence="6 7">
    <name type="scientific">Phyllostomus discolor</name>
    <name type="common">pale spear-nosed bat</name>
    <dbReference type="NCBI Taxonomy" id="89673"/>
    <lineage>
        <taxon>Eukaryota</taxon>
        <taxon>Metazoa</taxon>
        <taxon>Chordata</taxon>
        <taxon>Craniata</taxon>
        <taxon>Vertebrata</taxon>
        <taxon>Euteleostomi</taxon>
        <taxon>Mammalia</taxon>
        <taxon>Eutheria</taxon>
        <taxon>Laurasiatheria</taxon>
        <taxon>Chiroptera</taxon>
        <taxon>Yangochiroptera</taxon>
        <taxon>Phyllostomidae</taxon>
        <taxon>Phyllostominae</taxon>
        <taxon>Phyllostomus</taxon>
    </lineage>
</organism>
<dbReference type="GeneID" id="114492131"/>
<name>A0A7E6D5B4_9CHIR</name>
<comment type="subcellular location">
    <subcellularLocation>
        <location evidence="1">Membrane</location>
        <topology evidence="1">Multi-pass membrane protein</topology>
    </subcellularLocation>
</comment>
<evidence type="ECO:0000256" key="5">
    <source>
        <dbReference type="ARBA" id="ARBA00023136"/>
    </source>
</evidence>
<dbReference type="GO" id="GO:0001836">
    <property type="term" value="P:release of cytochrome c from mitochondria"/>
    <property type="evidence" value="ECO:0007669"/>
    <property type="project" value="TreeGrafter"/>
</dbReference>
<sequence length="180" mass="17231">MDVPGPCSLALVAPGLTAEFTAFHVSPMRPDRPLEAAPVHPLCDPPAPGFFLPSSAVLGPAALALKSLLGTLHISCLLEPPAKTLTASLLGAKTVAAVIGGAVAVGTVPAVLSALGFTGGGIAASSIAAKMMSAAAIANGGGVASGSLVAILQSLGAAGLSLPSQIILGSIGSALASLIV</sequence>
<keyword evidence="3" id="KW-0812">Transmembrane</keyword>
<dbReference type="Proteomes" id="UP000504628">
    <property type="component" value="Chromosome 1"/>
</dbReference>
<protein>
    <submittedName>
        <fullName evidence="7">Interferon alpha-inducible protein 27-like protein 2B</fullName>
    </submittedName>
</protein>
<dbReference type="PANTHER" id="PTHR16932">
    <property type="entry name" value="INTERFERON ALPHA-INDUCIBLE PROTEIN 27"/>
    <property type="match status" value="1"/>
</dbReference>
<evidence type="ECO:0000313" key="6">
    <source>
        <dbReference type="Proteomes" id="UP000504628"/>
    </source>
</evidence>
<evidence type="ECO:0000256" key="3">
    <source>
        <dbReference type="ARBA" id="ARBA00022692"/>
    </source>
</evidence>
<comment type="similarity">
    <text evidence="2">Belongs to the IFI6/IFI27 family.</text>
</comment>
<dbReference type="Pfam" id="PF06140">
    <property type="entry name" value="Ifi-6-16"/>
    <property type="match status" value="1"/>
</dbReference>
<dbReference type="KEGG" id="pdic:114492131"/>
<dbReference type="OrthoDB" id="9751642at2759"/>
<dbReference type="InterPro" id="IPR009311">
    <property type="entry name" value="IFI6/IFI27-like"/>
</dbReference>
<proteinExistence type="inferred from homology"/>
<keyword evidence="4" id="KW-1133">Transmembrane helix</keyword>
<evidence type="ECO:0000256" key="4">
    <source>
        <dbReference type="ARBA" id="ARBA00022989"/>
    </source>
</evidence>
<dbReference type="Gene3D" id="6.10.110.10">
    <property type="match status" value="1"/>
</dbReference>
<dbReference type="FunCoup" id="A0A7E6D5B4">
    <property type="interactions" value="1"/>
</dbReference>
<gene>
    <name evidence="7" type="primary">LOC114492131</name>
</gene>
<keyword evidence="6" id="KW-1185">Reference proteome</keyword>
<accession>A0A7E6D5B4</accession>
<evidence type="ECO:0000313" key="7">
    <source>
        <dbReference type="RefSeq" id="XP_035873464.1"/>
    </source>
</evidence>
<evidence type="ECO:0000256" key="1">
    <source>
        <dbReference type="ARBA" id="ARBA00004141"/>
    </source>
</evidence>
<keyword evidence="5" id="KW-0472">Membrane</keyword>
<dbReference type="PANTHER" id="PTHR16932:SF2">
    <property type="entry name" value="INTERFERON ALPHA-INDUCIBLE PROTEIN 27, MITOCHONDRIAL"/>
    <property type="match status" value="1"/>
</dbReference>
<dbReference type="GO" id="GO:0097193">
    <property type="term" value="P:intrinsic apoptotic signaling pathway"/>
    <property type="evidence" value="ECO:0007669"/>
    <property type="project" value="TreeGrafter"/>
</dbReference>
<dbReference type="InterPro" id="IPR038213">
    <property type="entry name" value="IFI6/IFI27-like_sf"/>
</dbReference>
<dbReference type="GO" id="GO:0031966">
    <property type="term" value="C:mitochondrial membrane"/>
    <property type="evidence" value="ECO:0007669"/>
    <property type="project" value="TreeGrafter"/>
</dbReference>
<dbReference type="RefSeq" id="XP_035873464.1">
    <property type="nucleotide sequence ID" value="XM_036017571.1"/>
</dbReference>
<dbReference type="AlphaFoldDB" id="A0A7E6D5B4"/>